<dbReference type="RefSeq" id="WP_307446026.1">
    <property type="nucleotide sequence ID" value="NZ_JAUTAL010000001.1"/>
</dbReference>
<feature type="transmembrane region" description="Helical" evidence="5">
    <location>
        <begin position="216"/>
        <end position="239"/>
    </location>
</feature>
<dbReference type="PROSITE" id="PS50850">
    <property type="entry name" value="MFS"/>
    <property type="match status" value="1"/>
</dbReference>
<dbReference type="InterPro" id="IPR036259">
    <property type="entry name" value="MFS_trans_sf"/>
</dbReference>
<dbReference type="EMBL" id="JAUTAL010000001">
    <property type="protein sequence ID" value="MDQ1095349.1"/>
    <property type="molecule type" value="Genomic_DNA"/>
</dbReference>
<dbReference type="PANTHER" id="PTHR23514:SF13">
    <property type="entry name" value="INNER MEMBRANE PROTEIN YBJJ"/>
    <property type="match status" value="1"/>
</dbReference>
<dbReference type="InterPro" id="IPR011701">
    <property type="entry name" value="MFS"/>
</dbReference>
<comment type="caution">
    <text evidence="7">The sequence shown here is derived from an EMBL/GenBank/DDBJ whole genome shotgun (WGS) entry which is preliminary data.</text>
</comment>
<accession>A0ABU0TE67</accession>
<feature type="transmembrane region" description="Helical" evidence="5">
    <location>
        <begin position="99"/>
        <end position="117"/>
    </location>
</feature>
<keyword evidence="3 5" id="KW-1133">Transmembrane helix</keyword>
<dbReference type="CDD" id="cd17393">
    <property type="entry name" value="MFS_MosC_like"/>
    <property type="match status" value="1"/>
</dbReference>
<evidence type="ECO:0000256" key="2">
    <source>
        <dbReference type="ARBA" id="ARBA00022692"/>
    </source>
</evidence>
<evidence type="ECO:0000256" key="5">
    <source>
        <dbReference type="SAM" id="Phobius"/>
    </source>
</evidence>
<dbReference type="Pfam" id="PF07690">
    <property type="entry name" value="MFS_1"/>
    <property type="match status" value="1"/>
</dbReference>
<reference evidence="7 8" key="1">
    <citation type="submission" date="2023-07" db="EMBL/GenBank/DDBJ databases">
        <title>Functional and genomic diversity of the sorghum phyllosphere microbiome.</title>
        <authorList>
            <person name="Shade A."/>
        </authorList>
    </citation>
    <scope>NUCLEOTIDE SEQUENCE [LARGE SCALE GENOMIC DNA]</scope>
    <source>
        <strain evidence="7 8">SORGH_AS_1064</strain>
    </source>
</reference>
<dbReference type="SUPFAM" id="SSF103473">
    <property type="entry name" value="MFS general substrate transporter"/>
    <property type="match status" value="1"/>
</dbReference>
<feature type="transmembrane region" description="Helical" evidence="5">
    <location>
        <begin position="251"/>
        <end position="269"/>
    </location>
</feature>
<dbReference type="InterPro" id="IPR051788">
    <property type="entry name" value="MFS_Transporter"/>
</dbReference>
<name>A0ABU0TE67_9FLAO</name>
<feature type="transmembrane region" description="Helical" evidence="5">
    <location>
        <begin position="367"/>
        <end position="387"/>
    </location>
</feature>
<feature type="transmembrane region" description="Helical" evidence="5">
    <location>
        <begin position="305"/>
        <end position="326"/>
    </location>
</feature>
<evidence type="ECO:0000256" key="1">
    <source>
        <dbReference type="ARBA" id="ARBA00004141"/>
    </source>
</evidence>
<keyword evidence="8" id="KW-1185">Reference proteome</keyword>
<protein>
    <submittedName>
        <fullName evidence="7">MFS family arabinose efflux permease</fullName>
    </submittedName>
</protein>
<evidence type="ECO:0000259" key="6">
    <source>
        <dbReference type="PROSITE" id="PS50850"/>
    </source>
</evidence>
<feature type="transmembrane region" description="Helical" evidence="5">
    <location>
        <begin position="45"/>
        <end position="68"/>
    </location>
</feature>
<feature type="domain" description="Major facilitator superfamily (MFS) profile" evidence="6">
    <location>
        <begin position="9"/>
        <end position="390"/>
    </location>
</feature>
<dbReference type="PANTHER" id="PTHR23514">
    <property type="entry name" value="BYPASS OF STOP CODON PROTEIN 6"/>
    <property type="match status" value="1"/>
</dbReference>
<feature type="transmembrane region" description="Helical" evidence="5">
    <location>
        <begin position="12"/>
        <end position="33"/>
    </location>
</feature>
<feature type="transmembrane region" description="Helical" evidence="5">
    <location>
        <begin position="281"/>
        <end position="299"/>
    </location>
</feature>
<proteinExistence type="predicted"/>
<comment type="subcellular location">
    <subcellularLocation>
        <location evidence="1">Membrane</location>
        <topology evidence="1">Multi-pass membrane protein</topology>
    </subcellularLocation>
</comment>
<feature type="transmembrane region" description="Helical" evidence="5">
    <location>
        <begin position="138"/>
        <end position="155"/>
    </location>
</feature>
<feature type="transmembrane region" description="Helical" evidence="5">
    <location>
        <begin position="75"/>
        <end position="93"/>
    </location>
</feature>
<organism evidence="7 8">
    <name type="scientific">Chryseobacterium camelliae</name>
    <dbReference type="NCBI Taxonomy" id="1265445"/>
    <lineage>
        <taxon>Bacteria</taxon>
        <taxon>Pseudomonadati</taxon>
        <taxon>Bacteroidota</taxon>
        <taxon>Flavobacteriia</taxon>
        <taxon>Flavobacteriales</taxon>
        <taxon>Weeksellaceae</taxon>
        <taxon>Chryseobacterium group</taxon>
        <taxon>Chryseobacterium</taxon>
    </lineage>
</organism>
<keyword evidence="2 5" id="KW-0812">Transmembrane</keyword>
<dbReference type="Gene3D" id="1.20.1250.20">
    <property type="entry name" value="MFS general substrate transporter like domains"/>
    <property type="match status" value="2"/>
</dbReference>
<evidence type="ECO:0000256" key="3">
    <source>
        <dbReference type="ARBA" id="ARBA00022989"/>
    </source>
</evidence>
<dbReference type="InterPro" id="IPR020846">
    <property type="entry name" value="MFS_dom"/>
</dbReference>
<feature type="transmembrane region" description="Helical" evidence="5">
    <location>
        <begin position="338"/>
        <end position="361"/>
    </location>
</feature>
<evidence type="ECO:0000313" key="8">
    <source>
        <dbReference type="Proteomes" id="UP001225072"/>
    </source>
</evidence>
<gene>
    <name evidence="7" type="ORF">QE404_000496</name>
</gene>
<evidence type="ECO:0000313" key="7">
    <source>
        <dbReference type="EMBL" id="MDQ1095349.1"/>
    </source>
</evidence>
<keyword evidence="4 5" id="KW-0472">Membrane</keyword>
<evidence type="ECO:0000256" key="4">
    <source>
        <dbReference type="ARBA" id="ARBA00023136"/>
    </source>
</evidence>
<sequence length="392" mass="41644">MSEYRITKAKLATQYIFLVCGLALSSWAPMVPLAKDRLQLNEAELGLLLLLLGGGALVTMPLSGFFISRAGSRKVILTSVLLVALLLPVLLIISNVYLMGTAIFAFGCGIGTIDVAMNSHGVQVQNAYKKPIMSSLHGLFSVGGLLGSIGLGFLIKLGLNPLYAAVTISVLLVGLLAFQFRNLLDYASEKEITRKFSHVDEAQAVRSRFQWLNASVLLLGVMCFIAFLSEGAVLDWSAILLRDHKNVAPEFSGMGYAAFSVAMAVMRLTGDSLISRLNSKTVVVGGSLIAAAGIVVLIFSPWIAISLIGFILLGIGAANIVPVFFSEGGRIDGLSPSVSIPVISTMGYAGQLAGPALLGFIAHHFSLNVAFESIALLFVIVAVLYTFRKSLC</sequence>
<feature type="transmembrane region" description="Helical" evidence="5">
    <location>
        <begin position="161"/>
        <end position="180"/>
    </location>
</feature>
<dbReference type="Proteomes" id="UP001225072">
    <property type="component" value="Unassembled WGS sequence"/>
</dbReference>